<dbReference type="GO" id="GO:0016829">
    <property type="term" value="F:lyase activity"/>
    <property type="evidence" value="ECO:0007669"/>
    <property type="project" value="InterPro"/>
</dbReference>
<dbReference type="AlphaFoldDB" id="A0A558ANP9"/>
<dbReference type="InterPro" id="IPR005656">
    <property type="entry name" value="MmgE_PrpD"/>
</dbReference>
<evidence type="ECO:0000256" key="2">
    <source>
        <dbReference type="SAM" id="MobiDB-lite"/>
    </source>
</evidence>
<dbReference type="InterPro" id="IPR045337">
    <property type="entry name" value="MmgE_PrpD_C"/>
</dbReference>
<evidence type="ECO:0000259" key="3">
    <source>
        <dbReference type="Pfam" id="PF03972"/>
    </source>
</evidence>
<organism evidence="5 6">
    <name type="scientific">Amycolatopsis acidiphila</name>
    <dbReference type="NCBI Taxonomy" id="715473"/>
    <lineage>
        <taxon>Bacteria</taxon>
        <taxon>Bacillati</taxon>
        <taxon>Actinomycetota</taxon>
        <taxon>Actinomycetes</taxon>
        <taxon>Pseudonocardiales</taxon>
        <taxon>Pseudonocardiaceae</taxon>
        <taxon>Amycolatopsis</taxon>
    </lineage>
</organism>
<keyword evidence="6" id="KW-1185">Reference proteome</keyword>
<evidence type="ECO:0000313" key="5">
    <source>
        <dbReference type="EMBL" id="TVT25876.1"/>
    </source>
</evidence>
<evidence type="ECO:0000313" key="6">
    <source>
        <dbReference type="Proteomes" id="UP000318578"/>
    </source>
</evidence>
<dbReference type="OrthoDB" id="3781756at2"/>
<proteinExistence type="inferred from homology"/>
<protein>
    <submittedName>
        <fullName evidence="5">MmgE/PrpD family protein</fullName>
    </submittedName>
</protein>
<reference evidence="5 6" key="1">
    <citation type="submission" date="2019-07" db="EMBL/GenBank/DDBJ databases">
        <title>New species of Amycolatopsis and Streptomyces.</title>
        <authorList>
            <person name="Duangmal K."/>
            <person name="Teo W.F.A."/>
            <person name="Lipun K."/>
        </authorList>
    </citation>
    <scope>NUCLEOTIDE SEQUENCE [LARGE SCALE GENOMIC DNA]</scope>
    <source>
        <strain evidence="5 6">JCM 30562</strain>
    </source>
</reference>
<comment type="caution">
    <text evidence="5">The sequence shown here is derived from an EMBL/GenBank/DDBJ whole genome shotgun (WGS) entry which is preliminary data.</text>
</comment>
<dbReference type="EMBL" id="VJZA01000001">
    <property type="protein sequence ID" value="TVT25876.1"/>
    <property type="molecule type" value="Genomic_DNA"/>
</dbReference>
<dbReference type="Pfam" id="PF19305">
    <property type="entry name" value="MmgE_PrpD_C"/>
    <property type="match status" value="1"/>
</dbReference>
<dbReference type="InterPro" id="IPR042183">
    <property type="entry name" value="MmgE/PrpD_sf_1"/>
</dbReference>
<gene>
    <name evidence="5" type="ORF">FNH06_00045</name>
</gene>
<dbReference type="Gene3D" id="3.30.1330.120">
    <property type="entry name" value="2-methylcitrate dehydratase PrpD"/>
    <property type="match status" value="1"/>
</dbReference>
<feature type="domain" description="MmgE/PrpD N-terminal" evidence="3">
    <location>
        <begin position="70"/>
        <end position="281"/>
    </location>
</feature>
<comment type="similarity">
    <text evidence="1">Belongs to the PrpD family.</text>
</comment>
<dbReference type="Gene3D" id="1.10.4100.10">
    <property type="entry name" value="2-methylcitrate dehydratase PrpD"/>
    <property type="match status" value="1"/>
</dbReference>
<feature type="domain" description="MmgE/PrpD C-terminal" evidence="4">
    <location>
        <begin position="320"/>
        <end position="466"/>
    </location>
</feature>
<dbReference type="PANTHER" id="PTHR16943">
    <property type="entry name" value="2-METHYLCITRATE DEHYDRATASE-RELATED"/>
    <property type="match status" value="1"/>
</dbReference>
<dbReference type="PANTHER" id="PTHR16943:SF8">
    <property type="entry name" value="2-METHYLCITRATE DEHYDRATASE"/>
    <property type="match status" value="1"/>
</dbReference>
<dbReference type="SUPFAM" id="SSF103378">
    <property type="entry name" value="2-methylcitrate dehydratase PrpD"/>
    <property type="match status" value="1"/>
</dbReference>
<accession>A0A558ANP9</accession>
<feature type="compositionally biased region" description="Basic residues" evidence="2">
    <location>
        <begin position="17"/>
        <end position="30"/>
    </location>
</feature>
<dbReference type="InterPro" id="IPR042188">
    <property type="entry name" value="MmgE/PrpD_sf_2"/>
</dbReference>
<dbReference type="InterPro" id="IPR036148">
    <property type="entry name" value="MmgE/PrpD_sf"/>
</dbReference>
<evidence type="ECO:0000256" key="1">
    <source>
        <dbReference type="ARBA" id="ARBA00006174"/>
    </source>
</evidence>
<dbReference type="Pfam" id="PF03972">
    <property type="entry name" value="MmgE_PrpD_N"/>
    <property type="match status" value="1"/>
</dbReference>
<dbReference type="Proteomes" id="UP000318578">
    <property type="component" value="Unassembled WGS sequence"/>
</dbReference>
<name>A0A558ANP9_9PSEU</name>
<feature type="region of interest" description="Disordered" evidence="2">
    <location>
        <begin position="12"/>
        <end position="55"/>
    </location>
</feature>
<dbReference type="InterPro" id="IPR045336">
    <property type="entry name" value="MmgE_PrpD_N"/>
</dbReference>
<evidence type="ECO:0000259" key="4">
    <source>
        <dbReference type="Pfam" id="PF19305"/>
    </source>
</evidence>
<sequence length="494" mass="52607">MERFRVVRWSRRDGTARRGRRARSRDRRRAPGTFRPCRPLRGPRRSVERVSSTEELTSGVREAIRQACVLATEPLDDPVRRHAAHVVADTVGVSIAGGRTAEMTTMRDVDDELGPAPGGGGSTVLAAGAGLAPAEHAAFHNASAGSFLELDEGTRPTGHPGMHIVPAALAVAEAARRSGPELLSAVVAGYEVSARLLTAFRLRPPTHPHGHLAGVGAAVSVALLLGEDPVGAAAIAATTPVVPVWNACYVGATARNTAMGLAAQAAVRASRLLRAGFTGSLESIPAFFGELTGQPVDLDALREPPDLARPRIMRNYFKRHSACALTHGAVDAVLSLPAIPVDSIRAIEVHTVANNLKLDRRPFPNDLSARFSLPYAVSAALTRRMSTVDTFDYDPGVARLAEKVSVGVKPEFERRWPDHAPTEVVVHTSDTTLSAVVDDPRGHHHDPLSPDELRDKFAGLVGDVAGVLWERILALPEVTDCAGVLDPLRHASPV</sequence>